<dbReference type="InterPro" id="IPR000608">
    <property type="entry name" value="UBC"/>
</dbReference>
<keyword evidence="3" id="KW-0808">Transferase</keyword>
<dbReference type="SUPFAM" id="SSF54495">
    <property type="entry name" value="UBC-like"/>
    <property type="match status" value="1"/>
</dbReference>
<evidence type="ECO:0000259" key="12">
    <source>
        <dbReference type="PROSITE" id="PS50127"/>
    </source>
</evidence>
<keyword evidence="4 11" id="KW-0547">Nucleotide-binding</keyword>
<feature type="domain" description="UBC core" evidence="12">
    <location>
        <begin position="1"/>
        <end position="144"/>
    </location>
</feature>
<dbReference type="GO" id="GO:0005524">
    <property type="term" value="F:ATP binding"/>
    <property type="evidence" value="ECO:0007669"/>
    <property type="project" value="UniProtKB-UniRule"/>
</dbReference>
<evidence type="ECO:0000256" key="1">
    <source>
        <dbReference type="ARBA" id="ARBA00004123"/>
    </source>
</evidence>
<dbReference type="InterPro" id="IPR050113">
    <property type="entry name" value="Ub_conjugating_enzyme"/>
</dbReference>
<dbReference type="AlphaFoldDB" id="A0A7S4DK01"/>
<dbReference type="FunFam" id="3.10.110.10:FF:000035">
    <property type="entry name" value="SUMO-conjugating enzyme ubc9"/>
    <property type="match status" value="1"/>
</dbReference>
<evidence type="ECO:0000256" key="7">
    <source>
        <dbReference type="ARBA" id="ARBA00023242"/>
    </source>
</evidence>
<evidence type="ECO:0000256" key="6">
    <source>
        <dbReference type="ARBA" id="ARBA00022840"/>
    </source>
</evidence>
<dbReference type="PROSITE" id="PS50127">
    <property type="entry name" value="UBC_2"/>
    <property type="match status" value="1"/>
</dbReference>
<evidence type="ECO:0000256" key="8">
    <source>
        <dbReference type="ARBA" id="ARBA00039165"/>
    </source>
</evidence>
<evidence type="ECO:0000256" key="3">
    <source>
        <dbReference type="ARBA" id="ARBA00022679"/>
    </source>
</evidence>
<evidence type="ECO:0000313" key="13">
    <source>
        <dbReference type="EMBL" id="CAE0653716.1"/>
    </source>
</evidence>
<dbReference type="EMBL" id="HBIV01008474">
    <property type="protein sequence ID" value="CAE0653716.1"/>
    <property type="molecule type" value="Transcribed_RNA"/>
</dbReference>
<evidence type="ECO:0000256" key="2">
    <source>
        <dbReference type="ARBA" id="ARBA00004718"/>
    </source>
</evidence>
<dbReference type="GO" id="GO:0005694">
    <property type="term" value="C:chromosome"/>
    <property type="evidence" value="ECO:0007669"/>
    <property type="project" value="UniProtKB-ARBA"/>
</dbReference>
<dbReference type="GO" id="GO:0019787">
    <property type="term" value="F:ubiquitin-like protein transferase activity"/>
    <property type="evidence" value="ECO:0007669"/>
    <property type="project" value="UniProtKB-ARBA"/>
</dbReference>
<dbReference type="PANTHER" id="PTHR24067">
    <property type="entry name" value="UBIQUITIN-CONJUGATING ENZYME E2"/>
    <property type="match status" value="1"/>
</dbReference>
<evidence type="ECO:0000256" key="11">
    <source>
        <dbReference type="RuleBase" id="RU362109"/>
    </source>
</evidence>
<evidence type="ECO:0000256" key="4">
    <source>
        <dbReference type="ARBA" id="ARBA00022741"/>
    </source>
</evidence>
<organism evidence="13">
    <name type="scientific">Lotharella globosa</name>
    <dbReference type="NCBI Taxonomy" id="91324"/>
    <lineage>
        <taxon>Eukaryota</taxon>
        <taxon>Sar</taxon>
        <taxon>Rhizaria</taxon>
        <taxon>Cercozoa</taxon>
        <taxon>Chlorarachniophyceae</taxon>
        <taxon>Lotharella</taxon>
    </lineage>
</organism>
<comment type="subcellular location">
    <subcellularLocation>
        <location evidence="1">Nucleus</location>
    </subcellularLocation>
</comment>
<dbReference type="Gene3D" id="3.10.110.10">
    <property type="entry name" value="Ubiquitin Conjugating Enzyme"/>
    <property type="match status" value="1"/>
</dbReference>
<proteinExistence type="inferred from homology"/>
<sequence length="147" mass="16813">MMLFFWKTQGFYARPDKKEDGSQDLFKWICGIPGKKKTLWEGGLYKVTMKFPSEYPAKPPKCQFAPPLFHPNVYPSGTVCLSILNEDIGWKPSLSVKQILLGIQALLDEPNIKDPAQQEAFDLFKADRAAYNERVRKQAIERAPSFN</sequence>
<dbReference type="InterPro" id="IPR023313">
    <property type="entry name" value="UBQ-conjugating_AS"/>
</dbReference>
<comment type="similarity">
    <text evidence="11">Belongs to the ubiquitin-conjugating enzyme family.</text>
</comment>
<dbReference type="InterPro" id="IPR016135">
    <property type="entry name" value="UBQ-conjugating_enzyme/RWD"/>
</dbReference>
<dbReference type="Pfam" id="PF00179">
    <property type="entry name" value="UQ_con"/>
    <property type="match status" value="1"/>
</dbReference>
<protein>
    <recommendedName>
        <fullName evidence="8">SUMO-conjugating enzyme UBC9</fullName>
    </recommendedName>
    <alternativeName>
        <fullName evidence="9">Ubiquitin carrier protein 9</fullName>
    </alternativeName>
</protein>
<dbReference type="GO" id="GO:0005634">
    <property type="term" value="C:nucleus"/>
    <property type="evidence" value="ECO:0007669"/>
    <property type="project" value="UniProtKB-SubCell"/>
</dbReference>
<keyword evidence="6 11" id="KW-0067">ATP-binding</keyword>
<dbReference type="SMART" id="SM00212">
    <property type="entry name" value="UBCc"/>
    <property type="match status" value="1"/>
</dbReference>
<evidence type="ECO:0000256" key="10">
    <source>
        <dbReference type="PROSITE-ProRule" id="PRU10133"/>
    </source>
</evidence>
<dbReference type="PROSITE" id="PS00183">
    <property type="entry name" value="UBC_1"/>
    <property type="match status" value="1"/>
</dbReference>
<feature type="active site" description="Glycyl thioester intermediate" evidence="10">
    <location>
        <position position="80"/>
    </location>
</feature>
<name>A0A7S4DK01_9EUKA</name>
<reference evidence="13" key="1">
    <citation type="submission" date="2021-01" db="EMBL/GenBank/DDBJ databases">
        <authorList>
            <person name="Corre E."/>
            <person name="Pelletier E."/>
            <person name="Niang G."/>
            <person name="Scheremetjew M."/>
            <person name="Finn R."/>
            <person name="Kale V."/>
            <person name="Holt S."/>
            <person name="Cochrane G."/>
            <person name="Meng A."/>
            <person name="Brown T."/>
            <person name="Cohen L."/>
        </authorList>
    </citation>
    <scope>NUCLEOTIDE SEQUENCE</scope>
    <source>
        <strain evidence="13">CCCM811</strain>
    </source>
</reference>
<evidence type="ECO:0000256" key="9">
    <source>
        <dbReference type="ARBA" id="ARBA00044296"/>
    </source>
</evidence>
<keyword evidence="7" id="KW-0539">Nucleus</keyword>
<evidence type="ECO:0000256" key="5">
    <source>
        <dbReference type="ARBA" id="ARBA00022786"/>
    </source>
</evidence>
<dbReference type="CDD" id="cd23798">
    <property type="entry name" value="UBCc_UBE2I"/>
    <property type="match status" value="1"/>
</dbReference>
<comment type="pathway">
    <text evidence="2">Protein modification; protein sumoylation.</text>
</comment>
<keyword evidence="5 11" id="KW-0833">Ubl conjugation pathway</keyword>
<gene>
    <name evidence="13" type="ORF">LGLO00237_LOCUS6382</name>
</gene>
<accession>A0A7S4DK01</accession>